<dbReference type="EMBL" id="JQDR03011645">
    <property type="protein sequence ID" value="KAA0192448.1"/>
    <property type="molecule type" value="Genomic_DNA"/>
</dbReference>
<dbReference type="InterPro" id="IPR002557">
    <property type="entry name" value="Chitin-bd_dom"/>
</dbReference>
<evidence type="ECO:0000256" key="3">
    <source>
        <dbReference type="ARBA" id="ARBA00022737"/>
    </source>
</evidence>
<evidence type="ECO:0000256" key="4">
    <source>
        <dbReference type="ARBA" id="ARBA00023157"/>
    </source>
</evidence>
<dbReference type="GO" id="GO:0008061">
    <property type="term" value="F:chitin binding"/>
    <property type="evidence" value="ECO:0007669"/>
    <property type="project" value="UniProtKB-KW"/>
</dbReference>
<evidence type="ECO:0000256" key="5">
    <source>
        <dbReference type="ARBA" id="ARBA00023180"/>
    </source>
</evidence>
<name>A0A6A0GXX6_HYAAZ</name>
<dbReference type="Proteomes" id="UP000711488">
    <property type="component" value="Unassembled WGS sequence"/>
</dbReference>
<accession>A0A6A0GXX6</accession>
<keyword evidence="2 7" id="KW-0732">Signal</keyword>
<feature type="region of interest" description="Disordered" evidence="6">
    <location>
        <begin position="91"/>
        <end position="110"/>
    </location>
</feature>
<dbReference type="SUPFAM" id="SSF57625">
    <property type="entry name" value="Invertebrate chitin-binding proteins"/>
    <property type="match status" value="3"/>
</dbReference>
<keyword evidence="5" id="KW-0325">Glycoprotein</keyword>
<dbReference type="AlphaFoldDB" id="A0A6A0GXX6"/>
<keyword evidence="3" id="KW-0677">Repeat</keyword>
<dbReference type="PROSITE" id="PS50940">
    <property type="entry name" value="CHIT_BIND_II"/>
    <property type="match status" value="3"/>
</dbReference>
<dbReference type="GO" id="GO:0005576">
    <property type="term" value="C:extracellular region"/>
    <property type="evidence" value="ECO:0007669"/>
    <property type="project" value="InterPro"/>
</dbReference>
<feature type="domain" description="Chitin-binding type-2" evidence="8">
    <location>
        <begin position="27"/>
        <end position="82"/>
    </location>
</feature>
<evidence type="ECO:0000256" key="6">
    <source>
        <dbReference type="SAM" id="MobiDB-lite"/>
    </source>
</evidence>
<dbReference type="Gene3D" id="2.170.140.10">
    <property type="entry name" value="Chitin binding domain"/>
    <property type="match status" value="3"/>
</dbReference>
<reference evidence="9" key="1">
    <citation type="submission" date="2014-08" db="EMBL/GenBank/DDBJ databases">
        <authorList>
            <person name="Murali S."/>
            <person name="Richards S."/>
            <person name="Bandaranaike D."/>
            <person name="Bellair M."/>
            <person name="Blankenburg K."/>
            <person name="Chao H."/>
            <person name="Dinh H."/>
            <person name="Doddapaneni H."/>
            <person name="Dugan-Rocha S."/>
            <person name="Elkadiri S."/>
            <person name="Gnanaolivu R."/>
            <person name="Hughes D."/>
            <person name="Lee S."/>
            <person name="Li M."/>
            <person name="Ming W."/>
            <person name="Munidasa M."/>
            <person name="Muniz J."/>
            <person name="Nguyen L."/>
            <person name="Osuji N."/>
            <person name="Pu L.-L."/>
            <person name="Puazo M."/>
            <person name="Skinner E."/>
            <person name="Qu C."/>
            <person name="Quiroz J."/>
            <person name="Raj R."/>
            <person name="Weissenberger G."/>
            <person name="Xin Y."/>
            <person name="Zou X."/>
            <person name="Han Y."/>
            <person name="Worley K."/>
            <person name="Muzny D."/>
            <person name="Gibbs R."/>
        </authorList>
    </citation>
    <scope>NUCLEOTIDE SEQUENCE</scope>
    <source>
        <strain evidence="9">HAZT.00-mixed</strain>
        <tissue evidence="9">Whole organism</tissue>
    </source>
</reference>
<sequence>MAGIREILSTSFVIFLFVTQGYCGDCPPDCWDGGDLYPNLQDCSKFYQCAHGTPYLMSCPAGLHYSLSLERCDYPEEANCTADPSYDCGETTPTTRAPDSQTSSDPAASEAPVIPLDDQLLDSGDCIPPCPSPEALYPHPHDCTKYFHCANSVPYLKSCPHGQEYWGDMERCDWPEYAQCVASPEAPCDAITAPPRPTVSSCKPSCPWPYAYMPHPQDCTKFYVCDGQSNAFESSCQAGLFYSMDTLRCDYPEVALCTAGPQHGCDELLTP</sequence>
<protein>
    <submittedName>
        <fullName evidence="9">Cuticle Protein CPAP3</fullName>
    </submittedName>
</protein>
<organism evidence="9">
    <name type="scientific">Hyalella azteca</name>
    <name type="common">Amphipod</name>
    <dbReference type="NCBI Taxonomy" id="294128"/>
    <lineage>
        <taxon>Eukaryota</taxon>
        <taxon>Metazoa</taxon>
        <taxon>Ecdysozoa</taxon>
        <taxon>Arthropoda</taxon>
        <taxon>Crustacea</taxon>
        <taxon>Multicrustacea</taxon>
        <taxon>Malacostraca</taxon>
        <taxon>Eumalacostraca</taxon>
        <taxon>Peracarida</taxon>
        <taxon>Amphipoda</taxon>
        <taxon>Senticaudata</taxon>
        <taxon>Talitrida</taxon>
        <taxon>Talitroidea</taxon>
        <taxon>Hyalellidae</taxon>
        <taxon>Hyalella</taxon>
    </lineage>
</organism>
<evidence type="ECO:0000256" key="2">
    <source>
        <dbReference type="ARBA" id="ARBA00022729"/>
    </source>
</evidence>
<comment type="caution">
    <text evidence="9">The sequence shown here is derived from an EMBL/GenBank/DDBJ whole genome shotgun (WGS) entry which is preliminary data.</text>
</comment>
<dbReference type="OrthoDB" id="6371962at2759"/>
<keyword evidence="1" id="KW-0147">Chitin-binding</keyword>
<evidence type="ECO:0000256" key="7">
    <source>
        <dbReference type="SAM" id="SignalP"/>
    </source>
</evidence>
<dbReference type="InterPro" id="IPR036508">
    <property type="entry name" value="Chitin-bd_dom_sf"/>
</dbReference>
<reference evidence="9" key="2">
    <citation type="journal article" date="2018" name="Environ. Sci. Technol.">
        <title>The Toxicogenome of Hyalella azteca: A Model for Sediment Ecotoxicology and Evolutionary Toxicology.</title>
        <authorList>
            <person name="Poynton H.C."/>
            <person name="Hasenbein S."/>
            <person name="Benoit J.B."/>
            <person name="Sepulveda M.S."/>
            <person name="Poelchau M.F."/>
            <person name="Hughes D.S.T."/>
            <person name="Murali S.C."/>
            <person name="Chen S."/>
            <person name="Glastad K.M."/>
            <person name="Goodisman M.A.D."/>
            <person name="Werren J.H."/>
            <person name="Vineis J.H."/>
            <person name="Bowen J.L."/>
            <person name="Friedrich M."/>
            <person name="Jones J."/>
            <person name="Robertson H.M."/>
            <person name="Feyereisen R."/>
            <person name="Mechler-Hickson A."/>
            <person name="Mathers N."/>
            <person name="Lee C.E."/>
            <person name="Colbourne J.K."/>
            <person name="Biales A."/>
            <person name="Johnston J.S."/>
            <person name="Wellborn G.A."/>
            <person name="Rosendale A.J."/>
            <person name="Cridge A.G."/>
            <person name="Munoz-Torres M.C."/>
            <person name="Bain P.A."/>
            <person name="Manny A.R."/>
            <person name="Major K.M."/>
            <person name="Lambert F.N."/>
            <person name="Vulpe C.D."/>
            <person name="Tuck P."/>
            <person name="Blalock B.J."/>
            <person name="Lin Y.Y."/>
            <person name="Smith M.E."/>
            <person name="Ochoa-Acuna H."/>
            <person name="Chen M.M."/>
            <person name="Childers C.P."/>
            <person name="Qu J."/>
            <person name="Dugan S."/>
            <person name="Lee S.L."/>
            <person name="Chao H."/>
            <person name="Dinh H."/>
            <person name="Han Y."/>
            <person name="Doddapaneni H."/>
            <person name="Worley K.C."/>
            <person name="Muzny D.M."/>
            <person name="Gibbs R.A."/>
            <person name="Richards S."/>
        </authorList>
    </citation>
    <scope>NUCLEOTIDE SEQUENCE</scope>
    <source>
        <strain evidence="9">HAZT.00-mixed</strain>
        <tissue evidence="9">Whole organism</tissue>
    </source>
</reference>
<feature type="signal peptide" evidence="7">
    <location>
        <begin position="1"/>
        <end position="23"/>
    </location>
</feature>
<dbReference type="PANTHER" id="PTHR23301">
    <property type="entry name" value="CHITIN BINDING PERITROPHIN-A"/>
    <property type="match status" value="1"/>
</dbReference>
<reference evidence="9" key="3">
    <citation type="submission" date="2019-06" db="EMBL/GenBank/DDBJ databases">
        <authorList>
            <person name="Poynton C."/>
            <person name="Hasenbein S."/>
            <person name="Benoit J.B."/>
            <person name="Sepulveda M.S."/>
            <person name="Poelchau M.F."/>
            <person name="Murali S.C."/>
            <person name="Chen S."/>
            <person name="Glastad K.M."/>
            <person name="Werren J.H."/>
            <person name="Vineis J.H."/>
            <person name="Bowen J.L."/>
            <person name="Friedrich M."/>
            <person name="Jones J."/>
            <person name="Robertson H.M."/>
            <person name="Feyereisen R."/>
            <person name="Mechler-Hickson A."/>
            <person name="Mathers N."/>
            <person name="Lee C.E."/>
            <person name="Colbourne J.K."/>
            <person name="Biales A."/>
            <person name="Johnston J.S."/>
            <person name="Wellborn G.A."/>
            <person name="Rosendale A.J."/>
            <person name="Cridge A.G."/>
            <person name="Munoz-Torres M.C."/>
            <person name="Bain P.A."/>
            <person name="Manny A.R."/>
            <person name="Major K.M."/>
            <person name="Lambert F.N."/>
            <person name="Vulpe C.D."/>
            <person name="Tuck P."/>
            <person name="Blalock B.J."/>
            <person name="Lin Y.-Y."/>
            <person name="Smith M.E."/>
            <person name="Ochoa-Acuna H."/>
            <person name="Chen M.-J.M."/>
            <person name="Childers C.P."/>
            <person name="Qu J."/>
            <person name="Dugan S."/>
            <person name="Lee S.L."/>
            <person name="Chao H."/>
            <person name="Dinh H."/>
            <person name="Han Y."/>
            <person name="Doddapaneni H."/>
            <person name="Worley K.C."/>
            <person name="Muzny D.M."/>
            <person name="Gibbs R.A."/>
            <person name="Richards S."/>
        </authorList>
    </citation>
    <scope>NUCLEOTIDE SEQUENCE</scope>
    <source>
        <strain evidence="9">HAZT.00-mixed</strain>
        <tissue evidence="9">Whole organism</tissue>
    </source>
</reference>
<feature type="domain" description="Chitin-binding type-2" evidence="8">
    <location>
        <begin position="203"/>
        <end position="259"/>
    </location>
</feature>
<dbReference type="SMART" id="SM00494">
    <property type="entry name" value="ChtBD2"/>
    <property type="match status" value="3"/>
</dbReference>
<evidence type="ECO:0000313" key="9">
    <source>
        <dbReference type="EMBL" id="KAA0192448.1"/>
    </source>
</evidence>
<evidence type="ECO:0000256" key="1">
    <source>
        <dbReference type="ARBA" id="ARBA00022669"/>
    </source>
</evidence>
<proteinExistence type="predicted"/>
<feature type="compositionally biased region" description="Polar residues" evidence="6">
    <location>
        <begin position="91"/>
        <end position="106"/>
    </location>
</feature>
<dbReference type="InterPro" id="IPR051940">
    <property type="entry name" value="Chitin_bind-dev_reg"/>
</dbReference>
<keyword evidence="4" id="KW-1015">Disulfide bond</keyword>
<dbReference type="Pfam" id="PF01607">
    <property type="entry name" value="CBM_14"/>
    <property type="match status" value="3"/>
</dbReference>
<evidence type="ECO:0000259" key="8">
    <source>
        <dbReference type="PROSITE" id="PS50940"/>
    </source>
</evidence>
<feature type="domain" description="Chitin-binding type-2" evidence="8">
    <location>
        <begin position="127"/>
        <end position="182"/>
    </location>
</feature>
<gene>
    <name evidence="9" type="ORF">HAZT_HAZT011481</name>
</gene>
<feature type="chain" id="PRO_5025560950" evidence="7">
    <location>
        <begin position="24"/>
        <end position="271"/>
    </location>
</feature>
<dbReference type="PANTHER" id="PTHR23301:SF0">
    <property type="entry name" value="CHITIN-BINDING TYPE-2 DOMAIN-CONTAINING PROTEIN-RELATED"/>
    <property type="match status" value="1"/>
</dbReference>